<dbReference type="Proteomes" id="UP000078492">
    <property type="component" value="Unassembled WGS sequence"/>
</dbReference>
<dbReference type="AlphaFoldDB" id="A0A195DLZ2"/>
<dbReference type="EMBL" id="KQ980762">
    <property type="protein sequence ID" value="KYN13509.1"/>
    <property type="molecule type" value="Genomic_DNA"/>
</dbReference>
<organism evidence="2 3">
    <name type="scientific">Trachymyrmex cornetzi</name>
    <dbReference type="NCBI Taxonomy" id="471704"/>
    <lineage>
        <taxon>Eukaryota</taxon>
        <taxon>Metazoa</taxon>
        <taxon>Ecdysozoa</taxon>
        <taxon>Arthropoda</taxon>
        <taxon>Hexapoda</taxon>
        <taxon>Insecta</taxon>
        <taxon>Pterygota</taxon>
        <taxon>Neoptera</taxon>
        <taxon>Endopterygota</taxon>
        <taxon>Hymenoptera</taxon>
        <taxon>Apocrita</taxon>
        <taxon>Aculeata</taxon>
        <taxon>Formicoidea</taxon>
        <taxon>Formicidae</taxon>
        <taxon>Myrmicinae</taxon>
        <taxon>Trachymyrmex</taxon>
    </lineage>
</organism>
<sequence>RERKESIKGKIILDHLIVKPKVGSDGTSSKKGRNEAEDRIETESEFLGKFESHKEGHKIQKEENHTRKKKRHQRRYRRI</sequence>
<evidence type="ECO:0000313" key="3">
    <source>
        <dbReference type="Proteomes" id="UP000078492"/>
    </source>
</evidence>
<feature type="compositionally biased region" description="Basic residues" evidence="1">
    <location>
        <begin position="66"/>
        <end position="79"/>
    </location>
</feature>
<evidence type="ECO:0000313" key="2">
    <source>
        <dbReference type="EMBL" id="KYN13509.1"/>
    </source>
</evidence>
<keyword evidence="3" id="KW-1185">Reference proteome</keyword>
<feature type="compositionally biased region" description="Basic and acidic residues" evidence="1">
    <location>
        <begin position="32"/>
        <end position="65"/>
    </location>
</feature>
<evidence type="ECO:0000256" key="1">
    <source>
        <dbReference type="SAM" id="MobiDB-lite"/>
    </source>
</evidence>
<gene>
    <name evidence="2" type="ORF">ALC57_14212</name>
</gene>
<reference evidence="2 3" key="1">
    <citation type="submission" date="2015-09" db="EMBL/GenBank/DDBJ databases">
        <title>Trachymyrmex cornetzi WGS genome.</title>
        <authorList>
            <person name="Nygaard S."/>
            <person name="Hu H."/>
            <person name="Boomsma J."/>
            <person name="Zhang G."/>
        </authorList>
    </citation>
    <scope>NUCLEOTIDE SEQUENCE [LARGE SCALE GENOMIC DNA]</scope>
    <source>
        <strain evidence="2">Tcor2-1</strain>
        <tissue evidence="2">Whole body</tissue>
    </source>
</reference>
<accession>A0A195DLZ2</accession>
<feature type="region of interest" description="Disordered" evidence="1">
    <location>
        <begin position="21"/>
        <end position="79"/>
    </location>
</feature>
<protein>
    <submittedName>
        <fullName evidence="2">Uncharacterized protein</fullName>
    </submittedName>
</protein>
<name>A0A195DLZ2_9HYME</name>
<proteinExistence type="predicted"/>
<feature type="non-terminal residue" evidence="2">
    <location>
        <position position="1"/>
    </location>
</feature>